<sequence length="174" mass="18563">MRTIGYHGRITVALVNEDTNLAFDEKDKAARSVSSDPTAFSLTKKVPPSQKRPAPTETTAVITDLRDRLTRALRAEKKGNAPVTTSKPPNKKKWGASKTTGNAPETTSNATEPTGNATEPGLPSGSTAEKRTRPDDDDGDIDMDTAPPPTKVQKTATSAPSTKGKKRAPRKAVR</sequence>
<dbReference type="RefSeq" id="XP_066718052.1">
    <property type="nucleotide sequence ID" value="XM_066855885.1"/>
</dbReference>
<organism evidence="2 3">
    <name type="scientific">Apiospora phragmitis</name>
    <dbReference type="NCBI Taxonomy" id="2905665"/>
    <lineage>
        <taxon>Eukaryota</taxon>
        <taxon>Fungi</taxon>
        <taxon>Dikarya</taxon>
        <taxon>Ascomycota</taxon>
        <taxon>Pezizomycotina</taxon>
        <taxon>Sordariomycetes</taxon>
        <taxon>Xylariomycetidae</taxon>
        <taxon>Amphisphaeriales</taxon>
        <taxon>Apiosporaceae</taxon>
        <taxon>Apiospora</taxon>
    </lineage>
</organism>
<gene>
    <name evidence="2" type="ORF">PG994_004476</name>
</gene>
<feature type="compositionally biased region" description="Basic and acidic residues" evidence="1">
    <location>
        <begin position="64"/>
        <end position="79"/>
    </location>
</feature>
<feature type="compositionally biased region" description="Basic residues" evidence="1">
    <location>
        <begin position="163"/>
        <end position="174"/>
    </location>
</feature>
<comment type="caution">
    <text evidence="2">The sequence shown here is derived from an EMBL/GenBank/DDBJ whole genome shotgun (WGS) entry which is preliminary data.</text>
</comment>
<keyword evidence="3" id="KW-1185">Reference proteome</keyword>
<evidence type="ECO:0000313" key="3">
    <source>
        <dbReference type="Proteomes" id="UP001480595"/>
    </source>
</evidence>
<dbReference type="EMBL" id="JAQQWL010000005">
    <property type="protein sequence ID" value="KAK8073577.1"/>
    <property type="molecule type" value="Genomic_DNA"/>
</dbReference>
<dbReference type="Proteomes" id="UP001480595">
    <property type="component" value="Unassembled WGS sequence"/>
</dbReference>
<proteinExistence type="predicted"/>
<dbReference type="GeneID" id="92088948"/>
<accession>A0ABR1VQT3</accession>
<reference evidence="2 3" key="1">
    <citation type="submission" date="2023-01" db="EMBL/GenBank/DDBJ databases">
        <title>Analysis of 21 Apiospora genomes using comparative genomics revels a genus with tremendous synthesis potential of carbohydrate active enzymes and secondary metabolites.</title>
        <authorList>
            <person name="Sorensen T."/>
        </authorList>
    </citation>
    <scope>NUCLEOTIDE SEQUENCE [LARGE SCALE GENOMIC DNA]</scope>
    <source>
        <strain evidence="2 3">CBS 135458</strain>
    </source>
</reference>
<feature type="compositionally biased region" description="Polar residues" evidence="1">
    <location>
        <begin position="152"/>
        <end position="161"/>
    </location>
</feature>
<name>A0ABR1VQT3_9PEZI</name>
<evidence type="ECO:0000313" key="2">
    <source>
        <dbReference type="EMBL" id="KAK8073577.1"/>
    </source>
</evidence>
<feature type="region of interest" description="Disordered" evidence="1">
    <location>
        <begin position="27"/>
        <end position="174"/>
    </location>
</feature>
<feature type="compositionally biased region" description="Polar residues" evidence="1">
    <location>
        <begin position="97"/>
        <end position="117"/>
    </location>
</feature>
<feature type="compositionally biased region" description="Polar residues" evidence="1">
    <location>
        <begin position="32"/>
        <end position="41"/>
    </location>
</feature>
<protein>
    <submittedName>
        <fullName evidence="2">Uncharacterized protein</fullName>
    </submittedName>
</protein>
<evidence type="ECO:0000256" key="1">
    <source>
        <dbReference type="SAM" id="MobiDB-lite"/>
    </source>
</evidence>